<dbReference type="Proteomes" id="UP000189857">
    <property type="component" value="Unassembled WGS sequence"/>
</dbReference>
<gene>
    <name evidence="10" type="ORF">SAMN02745110_02160</name>
</gene>
<dbReference type="GO" id="GO:0016740">
    <property type="term" value="F:transferase activity"/>
    <property type="evidence" value="ECO:0007669"/>
    <property type="project" value="UniProtKB-KW"/>
</dbReference>
<dbReference type="AlphaFoldDB" id="A0A1T4PVI1"/>
<dbReference type="Gene3D" id="3.40.720.10">
    <property type="entry name" value="Alkaline Phosphatase, subunit A"/>
    <property type="match status" value="1"/>
</dbReference>
<evidence type="ECO:0000256" key="8">
    <source>
        <dbReference type="SAM" id="Phobius"/>
    </source>
</evidence>
<feature type="domain" description="Sulfatase N-terminal" evidence="9">
    <location>
        <begin position="646"/>
        <end position="791"/>
    </location>
</feature>
<evidence type="ECO:0000256" key="4">
    <source>
        <dbReference type="ARBA" id="ARBA00022692"/>
    </source>
</evidence>
<feature type="transmembrane region" description="Helical" evidence="8">
    <location>
        <begin position="309"/>
        <end position="331"/>
    </location>
</feature>
<dbReference type="PANTHER" id="PTHR47371:SF3">
    <property type="entry name" value="PHOSPHOGLYCEROL TRANSFERASE I"/>
    <property type="match status" value="1"/>
</dbReference>
<dbReference type="RefSeq" id="WP_078787954.1">
    <property type="nucleotide sequence ID" value="NZ_FMTO01000013.1"/>
</dbReference>
<evidence type="ECO:0000256" key="5">
    <source>
        <dbReference type="ARBA" id="ARBA00022989"/>
    </source>
</evidence>
<reference evidence="10 11" key="1">
    <citation type="submission" date="2017-02" db="EMBL/GenBank/DDBJ databases">
        <authorList>
            <person name="Peterson S.W."/>
        </authorList>
    </citation>
    <scope>NUCLEOTIDE SEQUENCE [LARGE SCALE GENOMIC DNA]</scope>
    <source>
        <strain evidence="10 11">ATCC 17233</strain>
    </source>
</reference>
<evidence type="ECO:0000259" key="9">
    <source>
        <dbReference type="Pfam" id="PF00884"/>
    </source>
</evidence>
<feature type="transmembrane region" description="Helical" evidence="8">
    <location>
        <begin position="234"/>
        <end position="252"/>
    </location>
</feature>
<keyword evidence="5 8" id="KW-1133">Transmembrane helix</keyword>
<evidence type="ECO:0000313" key="10">
    <source>
        <dbReference type="EMBL" id="SJZ95574.1"/>
    </source>
</evidence>
<dbReference type="CDD" id="cd16015">
    <property type="entry name" value="LTA_synthase"/>
    <property type="match status" value="1"/>
</dbReference>
<dbReference type="SUPFAM" id="SSF53649">
    <property type="entry name" value="Alkaline phosphatase-like"/>
    <property type="match status" value="1"/>
</dbReference>
<keyword evidence="6 8" id="KW-0472">Membrane</keyword>
<feature type="transmembrane region" description="Helical" evidence="8">
    <location>
        <begin position="272"/>
        <end position="289"/>
    </location>
</feature>
<evidence type="ECO:0000313" key="11">
    <source>
        <dbReference type="Proteomes" id="UP000189857"/>
    </source>
</evidence>
<dbReference type="OrthoDB" id="9760224at2"/>
<keyword evidence="4 8" id="KW-0812">Transmembrane</keyword>
<sequence>MNETWEKRRNTFIFIALMFVLTSYMSVGSDILSVAGLFPVKIYAFPMMAIAAGMCFNIFSDKKRPGFWLFLVRISGAFLVPYVICSLLFKVAEFILFKVLKTEIGRGKAGFGDDLGLLVVIFIVFVILYFLMTFIKRIYIVCPLIFVLGIGFFAFVSHSGWEMTGYRLLLMKVALALPMVTFGCLVNYLAVNSGKGKNNKFGNKNKGDNNRNKTVNNNKQDKNGKNTNSSKKDAVACIIILAAAGMKILLNAIFKKHEKNILISGTIGEKAILLYFAAALLVAVFWWYIARFVARVCSFKYTFKFKRYIYCFMLSFFWGTSALIGNFATALGDKRFRAENFKQDVYYSFLPSWGFKIFYTLGTFLLLFAFSFVLNIIISCLKKTIIFLYNKAGFHPEKYTSKDVGRFLLRMGAVVFFACGVTLTATVVWLFDTWPKLDIHELIFTINSPLDGTSSEIVVPALVKYALPATVVIILSAGFMIGFRKRKKTMRILTAMYFVLGGILLFLSFRHADKRLGLVEYIKNANGDDSFIKDNYVNSGDVKLTFPEKKRNLIYIYLESMEVTFADEASGGAFKKNVIPNLTKLAEEGEDFGPKDKKLNGGFSLEGTTWTIGAVFGDSSGVPMLINMSSNAFKTQGAFCKNIIMLGDILKDNGYNNVCMLGASASFGGVDTFFKTHGDYDIYDYDRAISEGWIPGDYYKWWGFEDEKLFGYAKDKLTELGESGEPFNFTLMTMDTHFEDGYVCDKCENTFGDDRYSNVIHCSDEQVYEFIEWIKSQDWYENTTIVMSGDHPTMDTDYCENVDSDYLRRVYTNFYNSTEVYKGEGREYTTLDIYPTTLAAMGVKISGDRLAWGTNLYSDLPTLMESYGKDVLNDNFEKGRKFLSKLANFEMNDMLLKNASADAYIKEVDKNYKYVTLGVVNPIIHPAMVDKCVIELHSGDAVKNVILSKSGNSSTDYYYFEMSNSKVEKIDWADIYVDVQGERYLLKHIEDFNDYLKEMNEKER</sequence>
<keyword evidence="10" id="KW-0808">Transferase</keyword>
<dbReference type="Pfam" id="PF00884">
    <property type="entry name" value="Sulfatase"/>
    <property type="match status" value="1"/>
</dbReference>
<keyword evidence="11" id="KW-1185">Reference proteome</keyword>
<feature type="transmembrane region" description="Helical" evidence="8">
    <location>
        <begin position="169"/>
        <end position="191"/>
    </location>
</feature>
<evidence type="ECO:0000256" key="2">
    <source>
        <dbReference type="ARBA" id="ARBA00004936"/>
    </source>
</evidence>
<organism evidence="10 11">
    <name type="scientific">Eubacterium ruminantium</name>
    <dbReference type="NCBI Taxonomy" id="42322"/>
    <lineage>
        <taxon>Bacteria</taxon>
        <taxon>Bacillati</taxon>
        <taxon>Bacillota</taxon>
        <taxon>Clostridia</taxon>
        <taxon>Eubacteriales</taxon>
        <taxon>Eubacteriaceae</taxon>
        <taxon>Eubacterium</taxon>
    </lineage>
</organism>
<feature type="transmembrane region" description="Helical" evidence="8">
    <location>
        <begin position="109"/>
        <end position="131"/>
    </location>
</feature>
<evidence type="ECO:0000256" key="1">
    <source>
        <dbReference type="ARBA" id="ARBA00004651"/>
    </source>
</evidence>
<comment type="pathway">
    <text evidence="2">Cell wall biogenesis; lipoteichoic acid biosynthesis.</text>
</comment>
<dbReference type="InterPro" id="IPR050448">
    <property type="entry name" value="OpgB/LTA_synthase_biosynth"/>
</dbReference>
<keyword evidence="3" id="KW-1003">Cell membrane</keyword>
<feature type="transmembrane region" description="Helical" evidence="8">
    <location>
        <begin position="42"/>
        <end position="60"/>
    </location>
</feature>
<feature type="transmembrane region" description="Helical" evidence="8">
    <location>
        <begin position="138"/>
        <end position="157"/>
    </location>
</feature>
<feature type="region of interest" description="Disordered" evidence="7">
    <location>
        <begin position="200"/>
        <end position="229"/>
    </location>
</feature>
<comment type="subcellular location">
    <subcellularLocation>
        <location evidence="1">Cell membrane</location>
        <topology evidence="1">Multi-pass membrane protein</topology>
    </subcellularLocation>
</comment>
<feature type="compositionally biased region" description="Basic and acidic residues" evidence="7">
    <location>
        <begin position="219"/>
        <end position="229"/>
    </location>
</feature>
<evidence type="ECO:0000256" key="3">
    <source>
        <dbReference type="ARBA" id="ARBA00022475"/>
    </source>
</evidence>
<accession>A0A1T4PVI1</accession>
<evidence type="ECO:0000256" key="7">
    <source>
        <dbReference type="SAM" id="MobiDB-lite"/>
    </source>
</evidence>
<feature type="transmembrane region" description="Helical" evidence="8">
    <location>
        <begin position="407"/>
        <end position="431"/>
    </location>
</feature>
<feature type="transmembrane region" description="Helical" evidence="8">
    <location>
        <begin position="12"/>
        <end position="36"/>
    </location>
</feature>
<dbReference type="EMBL" id="FUXA01000014">
    <property type="protein sequence ID" value="SJZ95574.1"/>
    <property type="molecule type" value="Genomic_DNA"/>
</dbReference>
<dbReference type="InterPro" id="IPR017850">
    <property type="entry name" value="Alkaline_phosphatase_core_sf"/>
</dbReference>
<protein>
    <submittedName>
        <fullName evidence="10">Phosphoglycerol transferase MdoB</fullName>
    </submittedName>
</protein>
<feature type="transmembrane region" description="Helical" evidence="8">
    <location>
        <begin position="490"/>
        <end position="509"/>
    </location>
</feature>
<evidence type="ECO:0000256" key="6">
    <source>
        <dbReference type="ARBA" id="ARBA00023136"/>
    </source>
</evidence>
<dbReference type="GO" id="GO:0005886">
    <property type="term" value="C:plasma membrane"/>
    <property type="evidence" value="ECO:0007669"/>
    <property type="project" value="UniProtKB-SubCell"/>
</dbReference>
<dbReference type="InterPro" id="IPR000917">
    <property type="entry name" value="Sulfatase_N"/>
</dbReference>
<name>A0A1T4PVI1_9FIRM</name>
<proteinExistence type="predicted"/>
<feature type="transmembrane region" description="Helical" evidence="8">
    <location>
        <begin position="67"/>
        <end position="89"/>
    </location>
</feature>
<dbReference type="PANTHER" id="PTHR47371">
    <property type="entry name" value="LIPOTEICHOIC ACID SYNTHASE"/>
    <property type="match status" value="1"/>
</dbReference>
<feature type="transmembrane region" description="Helical" evidence="8">
    <location>
        <begin position="465"/>
        <end position="483"/>
    </location>
</feature>
<feature type="transmembrane region" description="Helical" evidence="8">
    <location>
        <begin position="357"/>
        <end position="381"/>
    </location>
</feature>